<dbReference type="InParanoid" id="D8Q555"/>
<reference evidence="2 3" key="1">
    <citation type="journal article" date="2010" name="Nat. Biotechnol.">
        <title>Genome sequence of the model mushroom Schizophyllum commune.</title>
        <authorList>
            <person name="Ohm R.A."/>
            <person name="de Jong J.F."/>
            <person name="Lugones L.G."/>
            <person name="Aerts A."/>
            <person name="Kothe E."/>
            <person name="Stajich J.E."/>
            <person name="de Vries R.P."/>
            <person name="Record E."/>
            <person name="Levasseur A."/>
            <person name="Baker S.E."/>
            <person name="Bartholomew K.A."/>
            <person name="Coutinho P.M."/>
            <person name="Erdmann S."/>
            <person name="Fowler T.J."/>
            <person name="Gathman A.C."/>
            <person name="Lombard V."/>
            <person name="Henrissat B."/>
            <person name="Knabe N."/>
            <person name="Kuees U."/>
            <person name="Lilly W.W."/>
            <person name="Lindquist E."/>
            <person name="Lucas S."/>
            <person name="Magnuson J.K."/>
            <person name="Piumi F."/>
            <person name="Raudaskoski M."/>
            <person name="Salamov A."/>
            <person name="Schmutz J."/>
            <person name="Schwarze F.W.M.R."/>
            <person name="vanKuyk P.A."/>
            <person name="Horton J.S."/>
            <person name="Grigoriev I.V."/>
            <person name="Woesten H.A.B."/>
        </authorList>
    </citation>
    <scope>NUCLEOTIDE SEQUENCE [LARGE SCALE GENOMIC DNA]</scope>
    <source>
        <strain evidence="3">H4-8 / FGSC 9210</strain>
    </source>
</reference>
<dbReference type="Proteomes" id="UP000007431">
    <property type="component" value="Unassembled WGS sequence"/>
</dbReference>
<proteinExistence type="predicted"/>
<dbReference type="EMBL" id="GL377306">
    <property type="protein sequence ID" value="EFI96911.1"/>
    <property type="molecule type" value="Genomic_DNA"/>
</dbReference>
<accession>D8Q555</accession>
<dbReference type="GeneID" id="9589820"/>
<protein>
    <submittedName>
        <fullName evidence="2">Uncharacterized protein</fullName>
    </submittedName>
</protein>
<evidence type="ECO:0000313" key="2">
    <source>
        <dbReference type="EMBL" id="EFI96911.1"/>
    </source>
</evidence>
<evidence type="ECO:0000256" key="1">
    <source>
        <dbReference type="SAM" id="MobiDB-lite"/>
    </source>
</evidence>
<keyword evidence="3" id="KW-1185">Reference proteome</keyword>
<dbReference type="RefSeq" id="XP_003031814.1">
    <property type="nucleotide sequence ID" value="XM_003031768.1"/>
</dbReference>
<gene>
    <name evidence="2" type="ORF">SCHCODRAFT_109110</name>
</gene>
<dbReference type="VEuPathDB" id="FungiDB:SCHCODRAFT_02502826"/>
<dbReference type="AlphaFoldDB" id="D8Q555"/>
<evidence type="ECO:0000313" key="3">
    <source>
        <dbReference type="Proteomes" id="UP000007431"/>
    </source>
</evidence>
<name>D8Q555_SCHCM</name>
<dbReference type="HOGENOM" id="CLU_2607367_0_0_1"/>
<dbReference type="KEGG" id="scm:SCHCO_02502826"/>
<organism evidence="3">
    <name type="scientific">Schizophyllum commune (strain H4-8 / FGSC 9210)</name>
    <name type="common">Split gill fungus</name>
    <dbReference type="NCBI Taxonomy" id="578458"/>
    <lineage>
        <taxon>Eukaryota</taxon>
        <taxon>Fungi</taxon>
        <taxon>Dikarya</taxon>
        <taxon>Basidiomycota</taxon>
        <taxon>Agaricomycotina</taxon>
        <taxon>Agaricomycetes</taxon>
        <taxon>Agaricomycetidae</taxon>
        <taxon>Agaricales</taxon>
        <taxon>Schizophyllaceae</taxon>
        <taxon>Schizophyllum</taxon>
    </lineage>
</organism>
<feature type="compositionally biased region" description="Basic residues" evidence="1">
    <location>
        <begin position="10"/>
        <end position="20"/>
    </location>
</feature>
<feature type="region of interest" description="Disordered" evidence="1">
    <location>
        <begin position="1"/>
        <end position="23"/>
    </location>
</feature>
<feature type="non-terminal residue" evidence="2">
    <location>
        <position position="79"/>
    </location>
</feature>
<sequence>MDVHVSQRAPKNHTYRRRRFSTMQGITVPYRNSFGNGHIPSHTQVTTDDAVTYICRYQQRTIARHPPITSSPCPSPTVS</sequence>